<feature type="compositionally biased region" description="Polar residues" evidence="2">
    <location>
        <begin position="515"/>
        <end position="528"/>
    </location>
</feature>
<dbReference type="AlphaFoldDB" id="A0A2Z6NFE4"/>
<feature type="compositionally biased region" description="Polar residues" evidence="2">
    <location>
        <begin position="805"/>
        <end position="820"/>
    </location>
</feature>
<feature type="compositionally biased region" description="Acidic residues" evidence="2">
    <location>
        <begin position="566"/>
        <end position="575"/>
    </location>
</feature>
<sequence>MADSPQTSEELPIAGKWWRDELKGCESTQVLEPSRRNKEIWEKQVIFPYSLDNKTFAFGGPKPHENNRNKETISFFPSYSHCNPRTFVTGAYNFSYLKPPNKIFRSAPTIVEGYIAWLDRVQQDFGSLWKDFGIFDFIQLSRLGLKYQQEMIIAALHFFKSSTNTFQFECGMMTPTLFDVAAITGLSPTGDTYDPNLAGSKIEPKIRTKSYTKYIKEQNQLKGEVSDEEHVAFLALWLSQHVFCTRSLQVAKMFFSMAIQLHEGQQFGFGKLILGCLYENMRSVCENIKLNATFRVEMHLFLPDLHNEEVAKRQIEGVRLARLIPRTRGLTYQQLFLQYFEAFLGLKEFKERFAPFADRQIGPSWFIHPFPPLPESEEYQNTVWSAFLTLTVIFCRFGLKSIEFGLVGYFPNFVSRQFGLTQLLPKTIYLHERDISLGYYGMTEPQFYALLKKFEGLEYELTPFHFELSHAHTVDFARWWNLHYESQMVDVVVLRSAIEAGFNAQAIRKIKSTLNARGSRSKAESNSLAKPPFPPVKIESGATTRKRAATTEAGGPSKKAKPEEIVVIDDDVVVEVEEKQSTPAPKASHENPQPGSELRRKRKHEQPTPLLEETHTTPLEKEEKKEKKRKKKKDKDSKGKKSPPKDGVPIGNVSIPQQASLVGEEQTEKKRRKKKKKKDKKSHSQSDPSVTNTSKLNLDVNEESKNQETSVDPDPTPRKNSASPHPTNTDLGQGGPSSTVLVLEISPNSIVKTVVGEDPTRNVVSNLDETSPPKASTEDKLTVEAESSKAGKIKDLDTSIRETLPNISEQTTPKNSNESNPEVVGASLKTKELDSSGVEKEITENVDTQASRDDNLAGATTHTQVDPPVEDTIAAQTNPDPPLTRGPMMEFSQPSEEDSAEATKAMENVEGEMSDKGEHSSTKDHHPSKSGNEDEGAGYARTARTGDSIEDDGTSVSKPTSDFFLPSHVLQSVKDLAPEEALDTLLKTFGSEVPISEEDKQKLEDERKGLELHFQKTIIEGDMLSYVDQQSAVYFNLRSLFTTLQRLPISEALSFQITQAENLLEQYARSLQHFNRLTIDLNKQIEARAKHFDLASQGNAEVNTLKATSASAFLQISACEDNITRWKSEIRELECKIGQEEEKKKQLEAQAVEVPKATIEEKVKTGIHHYSEALRAGVEMDRLGAEKNVVQRKLAHIKSLYDQFRQAHI</sequence>
<protein>
    <recommendedName>
        <fullName evidence="3">Aminotransferase-like plant mobile domain-containing protein</fullName>
    </recommendedName>
</protein>
<feature type="coiled-coil region" evidence="1">
    <location>
        <begin position="1116"/>
        <end position="1150"/>
    </location>
</feature>
<feature type="region of interest" description="Disordered" evidence="2">
    <location>
        <begin position="515"/>
        <end position="939"/>
    </location>
</feature>
<feature type="compositionally biased region" description="Polar residues" evidence="2">
    <location>
        <begin position="685"/>
        <end position="696"/>
    </location>
</feature>
<dbReference type="InterPro" id="IPR019557">
    <property type="entry name" value="AminoTfrase-like_pln_mobile"/>
</dbReference>
<keyword evidence="1" id="KW-0175">Coiled coil</keyword>
<evidence type="ECO:0000313" key="5">
    <source>
        <dbReference type="Proteomes" id="UP000242715"/>
    </source>
</evidence>
<accession>A0A2Z6NFE4</accession>
<name>A0A2Z6NFE4_TRISU</name>
<organism evidence="4 5">
    <name type="scientific">Trifolium subterraneum</name>
    <name type="common">Subterranean clover</name>
    <dbReference type="NCBI Taxonomy" id="3900"/>
    <lineage>
        <taxon>Eukaryota</taxon>
        <taxon>Viridiplantae</taxon>
        <taxon>Streptophyta</taxon>
        <taxon>Embryophyta</taxon>
        <taxon>Tracheophyta</taxon>
        <taxon>Spermatophyta</taxon>
        <taxon>Magnoliopsida</taxon>
        <taxon>eudicotyledons</taxon>
        <taxon>Gunneridae</taxon>
        <taxon>Pentapetalae</taxon>
        <taxon>rosids</taxon>
        <taxon>fabids</taxon>
        <taxon>Fabales</taxon>
        <taxon>Fabaceae</taxon>
        <taxon>Papilionoideae</taxon>
        <taxon>50 kb inversion clade</taxon>
        <taxon>NPAAA clade</taxon>
        <taxon>Hologalegina</taxon>
        <taxon>IRL clade</taxon>
        <taxon>Trifolieae</taxon>
        <taxon>Trifolium</taxon>
    </lineage>
</organism>
<feature type="compositionally biased region" description="Basic residues" evidence="2">
    <location>
        <begin position="669"/>
        <end position="683"/>
    </location>
</feature>
<evidence type="ECO:0000256" key="2">
    <source>
        <dbReference type="SAM" id="MobiDB-lite"/>
    </source>
</evidence>
<dbReference type="GO" id="GO:0010073">
    <property type="term" value="P:meristem maintenance"/>
    <property type="evidence" value="ECO:0007669"/>
    <property type="project" value="InterPro"/>
</dbReference>
<evidence type="ECO:0000259" key="3">
    <source>
        <dbReference type="Pfam" id="PF10536"/>
    </source>
</evidence>
<reference evidence="5" key="1">
    <citation type="journal article" date="2017" name="Front. Plant Sci.">
        <title>Climate Clever Clovers: New Paradigm to Reduce the Environmental Footprint of Ruminants by Breeding Low Methanogenic Forages Utilizing Haplotype Variation.</title>
        <authorList>
            <person name="Kaur P."/>
            <person name="Appels R."/>
            <person name="Bayer P.E."/>
            <person name="Keeble-Gagnere G."/>
            <person name="Wang J."/>
            <person name="Hirakawa H."/>
            <person name="Shirasawa K."/>
            <person name="Vercoe P."/>
            <person name="Stefanova K."/>
            <person name="Durmic Z."/>
            <person name="Nichols P."/>
            <person name="Revell C."/>
            <person name="Isobe S.N."/>
            <person name="Edwards D."/>
            <person name="Erskine W."/>
        </authorList>
    </citation>
    <scope>NUCLEOTIDE SEQUENCE [LARGE SCALE GENOMIC DNA]</scope>
    <source>
        <strain evidence="5">cv. Daliak</strain>
    </source>
</reference>
<gene>
    <name evidence="4" type="ORF">TSUD_58010</name>
</gene>
<feature type="compositionally biased region" description="Basic and acidic residues" evidence="2">
    <location>
        <begin position="913"/>
        <end position="927"/>
    </location>
</feature>
<dbReference type="Proteomes" id="UP000242715">
    <property type="component" value="Unassembled WGS sequence"/>
</dbReference>
<dbReference type="PANTHER" id="PTHR46033:SF65">
    <property type="entry name" value="AMINOTRANSFERASE-LIKE PLANT MOBILE DOMAIN-CONTAINING PROTEIN"/>
    <property type="match status" value="1"/>
</dbReference>
<dbReference type="EMBL" id="DF973424">
    <property type="protein sequence ID" value="GAU30389.1"/>
    <property type="molecule type" value="Genomic_DNA"/>
</dbReference>
<feature type="compositionally biased region" description="Basic and acidic residues" evidence="2">
    <location>
        <begin position="776"/>
        <end position="800"/>
    </location>
</feature>
<keyword evidence="5" id="KW-1185">Reference proteome</keyword>
<feature type="compositionally biased region" description="Basic and acidic residues" evidence="2">
    <location>
        <begin position="829"/>
        <end position="843"/>
    </location>
</feature>
<feature type="domain" description="Aminotransferase-like plant mobile" evidence="3">
    <location>
        <begin position="133"/>
        <end position="480"/>
    </location>
</feature>
<dbReference type="InterPro" id="IPR044824">
    <property type="entry name" value="MAIN-like"/>
</dbReference>
<dbReference type="PANTHER" id="PTHR46033">
    <property type="entry name" value="PROTEIN MAIN-LIKE 2"/>
    <property type="match status" value="1"/>
</dbReference>
<feature type="compositionally biased region" description="Basic and acidic residues" evidence="2">
    <location>
        <begin position="612"/>
        <end position="625"/>
    </location>
</feature>
<feature type="compositionally biased region" description="Polar residues" evidence="2">
    <location>
        <begin position="718"/>
        <end position="751"/>
    </location>
</feature>
<evidence type="ECO:0000256" key="1">
    <source>
        <dbReference type="SAM" id="Coils"/>
    </source>
</evidence>
<dbReference type="Pfam" id="PF10536">
    <property type="entry name" value="PMD"/>
    <property type="match status" value="1"/>
</dbReference>
<proteinExistence type="predicted"/>
<evidence type="ECO:0000313" key="4">
    <source>
        <dbReference type="EMBL" id="GAU30389.1"/>
    </source>
</evidence>